<dbReference type="EMBL" id="DVIT01000013">
    <property type="protein sequence ID" value="HIS46540.1"/>
    <property type="molecule type" value="Genomic_DNA"/>
</dbReference>
<accession>A0A9D1F3A2</accession>
<evidence type="ECO:0000313" key="2">
    <source>
        <dbReference type="EMBL" id="HIS46540.1"/>
    </source>
</evidence>
<keyword evidence="1" id="KW-1133">Transmembrane helix</keyword>
<dbReference type="Proteomes" id="UP000823927">
    <property type="component" value="Unassembled WGS sequence"/>
</dbReference>
<reference evidence="2" key="1">
    <citation type="submission" date="2020-10" db="EMBL/GenBank/DDBJ databases">
        <authorList>
            <person name="Gilroy R."/>
        </authorList>
    </citation>
    <scope>NUCLEOTIDE SEQUENCE</scope>
    <source>
        <strain evidence="2">CHK178-757</strain>
    </source>
</reference>
<dbReference type="InterPro" id="IPR038690">
    <property type="entry name" value="NusG_2_sf"/>
</dbReference>
<comment type="caution">
    <text evidence="2">The sequence shown here is derived from an EMBL/GenBank/DDBJ whole genome shotgun (WGS) entry which is preliminary data.</text>
</comment>
<protein>
    <submittedName>
        <fullName evidence="2">NusG domain II-containing protein</fullName>
    </submittedName>
</protein>
<keyword evidence="1" id="KW-0812">Transmembrane</keyword>
<evidence type="ECO:0000256" key="1">
    <source>
        <dbReference type="SAM" id="Phobius"/>
    </source>
</evidence>
<evidence type="ECO:0000313" key="3">
    <source>
        <dbReference type="Proteomes" id="UP000823927"/>
    </source>
</evidence>
<dbReference type="Gene3D" id="2.60.320.10">
    <property type="entry name" value="N-utilization substance G protein NusG, insert domain"/>
    <property type="match status" value="1"/>
</dbReference>
<feature type="transmembrane region" description="Helical" evidence="1">
    <location>
        <begin position="7"/>
        <end position="26"/>
    </location>
</feature>
<keyword evidence="1" id="KW-0472">Membrane</keyword>
<reference evidence="2" key="2">
    <citation type="journal article" date="2021" name="PeerJ">
        <title>Extensive microbial diversity within the chicken gut microbiome revealed by metagenomics and culture.</title>
        <authorList>
            <person name="Gilroy R."/>
            <person name="Ravi A."/>
            <person name="Getino M."/>
            <person name="Pursley I."/>
            <person name="Horton D.L."/>
            <person name="Alikhan N.F."/>
            <person name="Baker D."/>
            <person name="Gharbi K."/>
            <person name="Hall N."/>
            <person name="Watson M."/>
            <person name="Adriaenssens E.M."/>
            <person name="Foster-Nyarko E."/>
            <person name="Jarju S."/>
            <person name="Secka A."/>
            <person name="Antonio M."/>
            <person name="Oren A."/>
            <person name="Chaudhuri R.R."/>
            <person name="La Ragione R."/>
            <person name="Hildebrand F."/>
            <person name="Pallen M.J."/>
        </authorList>
    </citation>
    <scope>NUCLEOTIDE SEQUENCE</scope>
    <source>
        <strain evidence="2">CHK178-757</strain>
    </source>
</reference>
<dbReference type="Pfam" id="PF07009">
    <property type="entry name" value="NusG_II"/>
    <property type="match status" value="1"/>
</dbReference>
<name>A0A9D1F3A2_9FIRM</name>
<proteinExistence type="predicted"/>
<organism evidence="2 3">
    <name type="scientific">Candidatus Scybalocola faecigallinarum</name>
    <dbReference type="NCBI Taxonomy" id="2840941"/>
    <lineage>
        <taxon>Bacteria</taxon>
        <taxon>Bacillati</taxon>
        <taxon>Bacillota</taxon>
        <taxon>Clostridia</taxon>
        <taxon>Lachnospirales</taxon>
        <taxon>Lachnospiraceae</taxon>
        <taxon>Lachnospiraceae incertae sedis</taxon>
        <taxon>Candidatus Scybalocola (ex Gilroy et al. 2021)</taxon>
    </lineage>
</organism>
<gene>
    <name evidence="2" type="ORF">IAB46_03095</name>
</gene>
<dbReference type="AlphaFoldDB" id="A0A9D1F3A2"/>
<sequence>MSKKVKLCIFIVILLAIISIALIFVLQNTRTDGRIAQIYQDGQCIRTIDLDQVEEAYEFTVDGDNGAYNTIRVEPGRIAIIEASCPDKVCVNTGYISDSLAPITCLPNRVIIRISGGDTGGMDAIAN</sequence>
<dbReference type="CDD" id="cd09846">
    <property type="entry name" value="DUF1312"/>
    <property type="match status" value="1"/>
</dbReference>